<dbReference type="AlphaFoldDB" id="A0A8S1PN94"/>
<evidence type="ECO:0000256" key="1">
    <source>
        <dbReference type="SAM" id="Coils"/>
    </source>
</evidence>
<keyword evidence="4" id="KW-1185">Reference proteome</keyword>
<evidence type="ECO:0008006" key="5">
    <source>
        <dbReference type="Google" id="ProtNLM"/>
    </source>
</evidence>
<reference evidence="3" key="1">
    <citation type="submission" date="2021-01" db="EMBL/GenBank/DDBJ databases">
        <authorList>
            <consortium name="Genoscope - CEA"/>
            <person name="William W."/>
        </authorList>
    </citation>
    <scope>NUCLEOTIDE SEQUENCE</scope>
</reference>
<protein>
    <recommendedName>
        <fullName evidence="5">Transmembrane protein</fullName>
    </recommendedName>
</protein>
<name>A0A8S1PN94_9CILI</name>
<gene>
    <name evidence="3" type="ORF">PSON_ATCC_30995.1.T0830086</name>
</gene>
<organism evidence="3 4">
    <name type="scientific">Paramecium sonneborni</name>
    <dbReference type="NCBI Taxonomy" id="65129"/>
    <lineage>
        <taxon>Eukaryota</taxon>
        <taxon>Sar</taxon>
        <taxon>Alveolata</taxon>
        <taxon>Ciliophora</taxon>
        <taxon>Intramacronucleata</taxon>
        <taxon>Oligohymenophorea</taxon>
        <taxon>Peniculida</taxon>
        <taxon>Parameciidae</taxon>
        <taxon>Paramecium</taxon>
    </lineage>
</organism>
<feature type="coiled-coil region" evidence="1">
    <location>
        <begin position="55"/>
        <end position="82"/>
    </location>
</feature>
<evidence type="ECO:0000256" key="2">
    <source>
        <dbReference type="SAM" id="Phobius"/>
    </source>
</evidence>
<accession>A0A8S1PN94</accession>
<evidence type="ECO:0000313" key="4">
    <source>
        <dbReference type="Proteomes" id="UP000692954"/>
    </source>
</evidence>
<sequence length="121" mass="14399">MKKISIYYINIYISQIIISIRNIILKWIVQLNLKLDLQVVVKIKKNQGRRKILLFSENKLQLEQLKITIKNIEVEQDRQIKQKQSQGKNYQIAVTLNNCKFSSRQLKNFMRGKKTICKTFS</sequence>
<evidence type="ECO:0000313" key="3">
    <source>
        <dbReference type="EMBL" id="CAD8104920.1"/>
    </source>
</evidence>
<keyword evidence="1" id="KW-0175">Coiled coil</keyword>
<comment type="caution">
    <text evidence="3">The sequence shown here is derived from an EMBL/GenBank/DDBJ whole genome shotgun (WGS) entry which is preliminary data.</text>
</comment>
<proteinExistence type="predicted"/>
<keyword evidence="2" id="KW-1133">Transmembrane helix</keyword>
<feature type="transmembrane region" description="Helical" evidence="2">
    <location>
        <begin position="6"/>
        <end position="24"/>
    </location>
</feature>
<dbReference type="EMBL" id="CAJJDN010000083">
    <property type="protein sequence ID" value="CAD8104920.1"/>
    <property type="molecule type" value="Genomic_DNA"/>
</dbReference>
<keyword evidence="2" id="KW-0812">Transmembrane</keyword>
<dbReference type="Proteomes" id="UP000692954">
    <property type="component" value="Unassembled WGS sequence"/>
</dbReference>
<keyword evidence="2" id="KW-0472">Membrane</keyword>